<comment type="caution">
    <text evidence="3">The sequence shown here is derived from an EMBL/GenBank/DDBJ whole genome shotgun (WGS) entry which is preliminary data.</text>
</comment>
<dbReference type="EMBL" id="CALNXI010000074">
    <property type="protein sequence ID" value="CAH3017953.1"/>
    <property type="molecule type" value="Genomic_DNA"/>
</dbReference>
<sequence length="301" mass="34922">MVQVRAPLLYKFLTLIVVWLVLYLLMFWSNTRRHDPINRYLVRQNCDTKLKFGEMCPTLYTDLGGKCVLSGTVLDCPDIRHKAKARMRQAQLVMVRMLRIFHLIATKHNIRYWISAGTLIGAARHKGFIPWDHDVDVELTLTDYIKFVTVGSKDLPEDIFFQNSQTDSHIREAAIADAQLTPKRHPSHPKIGYYKSPFNGRLRDKASCYGYCLLYGCDWHDGLQVDIFVTERKVKDVFPLKEMEFEGFVFPVPKNWSEDLQGSYGEDVLKIPRQSSDQQPQILPHPTTNCQRLAEEKVEFD</sequence>
<dbReference type="InterPro" id="IPR052942">
    <property type="entry name" value="LPS_cholinephosphotransferase"/>
</dbReference>
<feature type="transmembrane region" description="Helical" evidence="1">
    <location>
        <begin position="12"/>
        <end position="29"/>
    </location>
</feature>
<gene>
    <name evidence="3" type="ORF">PEVE_00040481</name>
</gene>
<keyword evidence="1" id="KW-0812">Transmembrane</keyword>
<proteinExistence type="predicted"/>
<dbReference type="PANTHER" id="PTHR43404">
    <property type="entry name" value="LIPOPOLYSACCHARIDE CHOLINEPHOSPHOTRANSFERASE LICD"/>
    <property type="match status" value="1"/>
</dbReference>
<dbReference type="Pfam" id="PF04991">
    <property type="entry name" value="LicD"/>
    <property type="match status" value="1"/>
</dbReference>
<evidence type="ECO:0000256" key="1">
    <source>
        <dbReference type="SAM" id="Phobius"/>
    </source>
</evidence>
<feature type="domain" description="LicD/FKTN/FKRP nucleotidyltransferase" evidence="2">
    <location>
        <begin position="106"/>
        <end position="228"/>
    </location>
</feature>
<accession>A0ABN8LQH6</accession>
<keyword evidence="1" id="KW-1133">Transmembrane helix</keyword>
<evidence type="ECO:0000313" key="4">
    <source>
        <dbReference type="Proteomes" id="UP001159427"/>
    </source>
</evidence>
<dbReference type="InterPro" id="IPR007074">
    <property type="entry name" value="LicD/FKTN/FKRP_NTP_transf"/>
</dbReference>
<reference evidence="3 4" key="1">
    <citation type="submission" date="2022-05" db="EMBL/GenBank/DDBJ databases">
        <authorList>
            <consortium name="Genoscope - CEA"/>
            <person name="William W."/>
        </authorList>
    </citation>
    <scope>NUCLEOTIDE SEQUENCE [LARGE SCALE GENOMIC DNA]</scope>
</reference>
<organism evidence="3 4">
    <name type="scientific">Porites evermanni</name>
    <dbReference type="NCBI Taxonomy" id="104178"/>
    <lineage>
        <taxon>Eukaryota</taxon>
        <taxon>Metazoa</taxon>
        <taxon>Cnidaria</taxon>
        <taxon>Anthozoa</taxon>
        <taxon>Hexacorallia</taxon>
        <taxon>Scleractinia</taxon>
        <taxon>Fungiina</taxon>
        <taxon>Poritidae</taxon>
        <taxon>Porites</taxon>
    </lineage>
</organism>
<keyword evidence="1" id="KW-0472">Membrane</keyword>
<evidence type="ECO:0000313" key="3">
    <source>
        <dbReference type="EMBL" id="CAH3017953.1"/>
    </source>
</evidence>
<protein>
    <recommendedName>
        <fullName evidence="2">LicD/FKTN/FKRP nucleotidyltransferase domain-containing protein</fullName>
    </recommendedName>
</protein>
<dbReference type="Proteomes" id="UP001159427">
    <property type="component" value="Unassembled WGS sequence"/>
</dbReference>
<evidence type="ECO:0000259" key="2">
    <source>
        <dbReference type="Pfam" id="PF04991"/>
    </source>
</evidence>
<dbReference type="PANTHER" id="PTHR43404:SF1">
    <property type="entry name" value="MNN4P"/>
    <property type="match status" value="1"/>
</dbReference>
<name>A0ABN8LQH6_9CNID</name>
<keyword evidence="4" id="KW-1185">Reference proteome</keyword>